<organism evidence="1 2">
    <name type="scientific">Boeremia exigua</name>
    <dbReference type="NCBI Taxonomy" id="749465"/>
    <lineage>
        <taxon>Eukaryota</taxon>
        <taxon>Fungi</taxon>
        <taxon>Dikarya</taxon>
        <taxon>Ascomycota</taxon>
        <taxon>Pezizomycotina</taxon>
        <taxon>Dothideomycetes</taxon>
        <taxon>Pleosporomycetidae</taxon>
        <taxon>Pleosporales</taxon>
        <taxon>Pleosporineae</taxon>
        <taxon>Didymellaceae</taxon>
        <taxon>Boeremia</taxon>
    </lineage>
</organism>
<protein>
    <submittedName>
        <fullName evidence="1">Uncharacterized protein</fullName>
    </submittedName>
</protein>
<comment type="caution">
    <text evidence="1">The sequence shown here is derived from an EMBL/GenBank/DDBJ whole genome shotgun (WGS) entry which is preliminary data.</text>
</comment>
<sequence length="150" mass="16261">MGDYTNGTEPPLNRSEEVNDLLNAVQELIIPFIAAADRDADTKHTGHGLAVPGGAPRTALVEHHPPKKLESLLQDQLKIGDDVEKGKDRLLTLVDSVLKYSVNTWDQGFMVRSNHLTTSPVTNNTRTSSTPAPTLWASSPNCSSPCSTQM</sequence>
<evidence type="ECO:0000313" key="2">
    <source>
        <dbReference type="Proteomes" id="UP001153331"/>
    </source>
</evidence>
<name>A0ACC2HQK8_9PLEO</name>
<accession>A0ACC2HQK8</accession>
<proteinExistence type="predicted"/>
<dbReference type="Proteomes" id="UP001153331">
    <property type="component" value="Unassembled WGS sequence"/>
</dbReference>
<gene>
    <name evidence="1" type="ORF">OPT61_g10326</name>
</gene>
<keyword evidence="2" id="KW-1185">Reference proteome</keyword>
<evidence type="ECO:0000313" key="1">
    <source>
        <dbReference type="EMBL" id="KAJ8105195.1"/>
    </source>
</evidence>
<reference evidence="1" key="1">
    <citation type="submission" date="2022-11" db="EMBL/GenBank/DDBJ databases">
        <title>Genome Sequence of Boeremia exigua.</title>
        <authorList>
            <person name="Buettner E."/>
        </authorList>
    </citation>
    <scope>NUCLEOTIDE SEQUENCE</scope>
    <source>
        <strain evidence="1">CU02</strain>
    </source>
</reference>
<dbReference type="EMBL" id="JAPHNI010001611">
    <property type="protein sequence ID" value="KAJ8105195.1"/>
    <property type="molecule type" value="Genomic_DNA"/>
</dbReference>